<dbReference type="OrthoDB" id="9846at10239"/>
<reference evidence="1 2" key="1">
    <citation type="journal article" date="2007" name="Virology">
        <title>Sequence and annotation of the 369-kb NY-2A and the 345-kb AR158 viruses that infect Chlorella NC64A.</title>
        <authorList>
            <person name="Fitzgerald L.A."/>
            <person name="Graves M.V."/>
            <person name="Li X."/>
            <person name="Feldblyum T."/>
            <person name="Nierman W.C."/>
            <person name="Van Etten J.L."/>
        </authorList>
    </citation>
    <scope>NUCLEOTIDE SEQUENCE [LARGE SCALE GENOMIC DNA]</scope>
    <source>
        <strain evidence="1 2">NY-2A</strain>
    </source>
</reference>
<dbReference type="Proteomes" id="UP000202419">
    <property type="component" value="Segment"/>
</dbReference>
<dbReference type="RefSeq" id="YP_001497617.1">
    <property type="nucleotide sequence ID" value="NC_009898.1"/>
</dbReference>
<dbReference type="KEGG" id="vg:5658967"/>
<protein>
    <submittedName>
        <fullName evidence="1">Uncharacterized protein B421L</fullName>
    </submittedName>
</protein>
<keyword evidence="2" id="KW-1185">Reference proteome</keyword>
<gene>
    <name evidence="1" type="primary">B421L</name>
    <name evidence="1" type="ORF">NY2A_B421L</name>
</gene>
<evidence type="ECO:0000313" key="2">
    <source>
        <dbReference type="Proteomes" id="UP000202419"/>
    </source>
</evidence>
<organism evidence="1 2">
    <name type="scientific">Paramecium bursaria Chlorella virus NY2A</name>
    <name type="common">PBCV-NY2A</name>
    <dbReference type="NCBI Taxonomy" id="46021"/>
    <lineage>
        <taxon>Viruses</taxon>
        <taxon>Varidnaviria</taxon>
        <taxon>Bamfordvirae</taxon>
        <taxon>Nucleocytoviricota</taxon>
        <taxon>Megaviricetes</taxon>
        <taxon>Algavirales</taxon>
        <taxon>Phycodnaviridae</taxon>
        <taxon>Chlorovirus</taxon>
        <taxon>Chlorovirus americanus</taxon>
    </lineage>
</organism>
<evidence type="ECO:0000313" key="1">
    <source>
        <dbReference type="EMBL" id="ABT14820.1"/>
    </source>
</evidence>
<proteinExistence type="predicted"/>
<name>A7IWU6_PBCVN</name>
<dbReference type="EMBL" id="DQ491002">
    <property type="protein sequence ID" value="ABT14820.1"/>
    <property type="molecule type" value="Genomic_DNA"/>
</dbReference>
<sequence length="227" mass="25866">MTMAINGKESVNMLSEFAKPPFSKFKGGEYSEVEGIVEEILGRLGCLRRNQRCVEIGASDGIAIPNTFNLMKNHEMHVLYIETEFDSKTDIADIEKEFRVTVVKTESKNVENVMEDHGMPREFVVMSIDANGLEYDIFEKTKFEPLIVIVPIDPKILPSEHKNASIGVRASFKTMNDLAVKKGYSIAAHVGHFVVYIRNNMIKNLRLKGFHKRSTDHYFDWSFLNNS</sequence>
<organismHost>
    <name type="scientific">Chlorella</name>
    <dbReference type="NCBI Taxonomy" id="3071"/>
</organismHost>
<accession>A7IWU6</accession>
<dbReference type="GeneID" id="5658967"/>